<evidence type="ECO:0000313" key="3">
    <source>
        <dbReference type="EMBL" id="QIQ06464.1"/>
    </source>
</evidence>
<keyword evidence="2" id="KW-0472">Membrane</keyword>
<gene>
    <name evidence="3" type="ORF">HA039_32830</name>
</gene>
<feature type="region of interest" description="Disordered" evidence="1">
    <location>
        <begin position="1"/>
        <end position="21"/>
    </location>
</feature>
<name>A0A6G9H7P1_9ACTN</name>
<evidence type="ECO:0000256" key="2">
    <source>
        <dbReference type="SAM" id="Phobius"/>
    </source>
</evidence>
<dbReference type="Proteomes" id="UP000501179">
    <property type="component" value="Chromosome"/>
</dbReference>
<evidence type="ECO:0000256" key="1">
    <source>
        <dbReference type="SAM" id="MobiDB-lite"/>
    </source>
</evidence>
<proteinExistence type="predicted"/>
<accession>A0A6G9H7P1</accession>
<evidence type="ECO:0000313" key="4">
    <source>
        <dbReference type="Proteomes" id="UP000501179"/>
    </source>
</evidence>
<dbReference type="EMBL" id="CP050177">
    <property type="protein sequence ID" value="QIQ06464.1"/>
    <property type="molecule type" value="Genomic_DNA"/>
</dbReference>
<keyword evidence="2" id="KW-1133">Transmembrane helix</keyword>
<keyword evidence="4" id="KW-1185">Reference proteome</keyword>
<protein>
    <submittedName>
        <fullName evidence="3">Uncharacterized protein</fullName>
    </submittedName>
</protein>
<sequence length="500" mass="50798">MRNGARATRRQDAPTSRPAGRNGAATLTALVATILLALCAVLGAAGPGAAADGDGLIKVYVVKSPAQNGGTTDTLGSIAASTLGDPGRSDDIFTLNRGLAQPDGGALNNPADPLVPGWILRLPDDASGPDVQLAKEAGNQDSTAPGTGSGQAQNGTGRTQNGTGQAQNSTGGTAATDSGALVFPLAAVLAVAGAFLLALVTAGIVGRRRVARAARALAGWFRALGEPARRRRRRRQRRALAGRFASDTESVRRAYGVLEEFGGSGGREGTAVHAVRVDRAGVTAWLAVPDTASDPWKKLDGTRWRRAGTWPGGGLGESTAARSADPSACLVRVGTDDEGEPVFVDLSRLDGILSVTGDRAVSHDVVRGLLDEIARTRPDVPVTQLVGADGGSPFAVPPELTTRPADGAVRAVSPREGRAATGRGTVRAGAVRRPLKGLVVVSGAPAGREAAELLDLCGPGGAGWTALVCGEVGGAHWRWHAAAGGTVEIPVLGVRLTVPA</sequence>
<dbReference type="RefSeq" id="WP_167035595.1">
    <property type="nucleotide sequence ID" value="NZ_CP050177.1"/>
</dbReference>
<feature type="region of interest" description="Disordered" evidence="1">
    <location>
        <begin position="137"/>
        <end position="173"/>
    </location>
</feature>
<keyword evidence="2" id="KW-0812">Transmembrane</keyword>
<feature type="compositionally biased region" description="Low complexity" evidence="1">
    <location>
        <begin position="150"/>
        <end position="168"/>
    </location>
</feature>
<dbReference type="KEGG" id="slia:HA039_32830"/>
<dbReference type="AlphaFoldDB" id="A0A6G9H7P1"/>
<organism evidence="3 4">
    <name type="scientific">Streptomyces liangshanensis</name>
    <dbReference type="NCBI Taxonomy" id="2717324"/>
    <lineage>
        <taxon>Bacteria</taxon>
        <taxon>Bacillati</taxon>
        <taxon>Actinomycetota</taxon>
        <taxon>Actinomycetes</taxon>
        <taxon>Kitasatosporales</taxon>
        <taxon>Streptomycetaceae</taxon>
        <taxon>Streptomyces</taxon>
    </lineage>
</organism>
<reference evidence="3 4" key="1">
    <citation type="submission" date="2020-03" db="EMBL/GenBank/DDBJ databases">
        <title>A novel species.</title>
        <authorList>
            <person name="Gao J."/>
        </authorList>
    </citation>
    <scope>NUCLEOTIDE SEQUENCE [LARGE SCALE GENOMIC DNA]</scope>
    <source>
        <strain evidence="3 4">QMT-12</strain>
    </source>
</reference>
<feature type="transmembrane region" description="Helical" evidence="2">
    <location>
        <begin position="181"/>
        <end position="205"/>
    </location>
</feature>